<organism evidence="1">
    <name type="scientific">Anguilla anguilla</name>
    <name type="common">European freshwater eel</name>
    <name type="synonym">Muraena anguilla</name>
    <dbReference type="NCBI Taxonomy" id="7936"/>
    <lineage>
        <taxon>Eukaryota</taxon>
        <taxon>Metazoa</taxon>
        <taxon>Chordata</taxon>
        <taxon>Craniata</taxon>
        <taxon>Vertebrata</taxon>
        <taxon>Euteleostomi</taxon>
        <taxon>Actinopterygii</taxon>
        <taxon>Neopterygii</taxon>
        <taxon>Teleostei</taxon>
        <taxon>Anguilliformes</taxon>
        <taxon>Anguillidae</taxon>
        <taxon>Anguilla</taxon>
    </lineage>
</organism>
<dbReference type="EMBL" id="GBXM01001353">
    <property type="protein sequence ID" value="JAI07225.1"/>
    <property type="molecule type" value="Transcribed_RNA"/>
</dbReference>
<sequence>MCLLPNSEGSYVWILLIVG</sequence>
<evidence type="ECO:0000313" key="1">
    <source>
        <dbReference type="EMBL" id="JAI07225.1"/>
    </source>
</evidence>
<proteinExistence type="predicted"/>
<name>A0A0E9XX47_ANGAN</name>
<reference evidence="1" key="2">
    <citation type="journal article" date="2015" name="Fish Shellfish Immunol.">
        <title>Early steps in the European eel (Anguilla anguilla)-Vibrio vulnificus interaction in the gills: Role of the RtxA13 toxin.</title>
        <authorList>
            <person name="Callol A."/>
            <person name="Pajuelo D."/>
            <person name="Ebbesson L."/>
            <person name="Teles M."/>
            <person name="MacKenzie S."/>
            <person name="Amaro C."/>
        </authorList>
    </citation>
    <scope>NUCLEOTIDE SEQUENCE</scope>
</reference>
<protein>
    <submittedName>
        <fullName evidence="1">Uncharacterized protein</fullName>
    </submittedName>
</protein>
<dbReference type="AlphaFoldDB" id="A0A0E9XX47"/>
<reference evidence="1" key="1">
    <citation type="submission" date="2014-11" db="EMBL/GenBank/DDBJ databases">
        <authorList>
            <person name="Amaro Gonzalez C."/>
        </authorList>
    </citation>
    <scope>NUCLEOTIDE SEQUENCE</scope>
</reference>
<accession>A0A0E9XX47</accession>